<organism evidence="1 2">
    <name type="scientific">Bifidobacterium [indicum] DSM 20214 = LMG 11587</name>
    <dbReference type="NCBI Taxonomy" id="1341694"/>
    <lineage>
        <taxon>Bacteria</taxon>
        <taxon>Bacillati</taxon>
        <taxon>Actinomycetota</taxon>
        <taxon>Actinomycetes</taxon>
        <taxon>Bifidobacteriales</taxon>
        <taxon>Bifidobacteriaceae</taxon>
        <taxon>Bifidobacterium</taxon>
    </lineage>
</organism>
<dbReference type="AlphaFoldDB" id="A0A087VTS8"/>
<accession>A0A087VTS8</accession>
<dbReference type="Proteomes" id="UP000028569">
    <property type="component" value="Chromosome"/>
</dbReference>
<reference evidence="1 2" key="1">
    <citation type="journal article" date="2014" name="Appl. Environ. Microbiol.">
        <title>Genomic encyclopedia of type strains of the genus Bifidobacterium.</title>
        <authorList>
            <person name="Milani C."/>
            <person name="Lugli G.A."/>
            <person name="Duranti S."/>
            <person name="Turroni F."/>
            <person name="Bottacini F."/>
            <person name="Mangifesta M."/>
            <person name="Sanchez B."/>
            <person name="Viappiani A."/>
            <person name="Mancabelli L."/>
            <person name="Taminiau B."/>
            <person name="Delcenserie V."/>
            <person name="Barrangou R."/>
            <person name="Margolles A."/>
            <person name="van Sinderen D."/>
            <person name="Ventura M."/>
        </authorList>
    </citation>
    <scope>NUCLEOTIDE SEQUENCE [LARGE SCALE GENOMIC DNA]</scope>
    <source>
        <strain evidence="1 2">LMG 11587</strain>
    </source>
</reference>
<dbReference type="KEGG" id="bii:BINDI_0551"/>
<dbReference type="EMBL" id="CP006018">
    <property type="protein sequence ID" value="AIC91830.1"/>
    <property type="molecule type" value="Genomic_DNA"/>
</dbReference>
<sequence length="59" mass="6759">MKTHLCRTQSVVNYAFDRFAKIGNTRRKHLIGPLVLSSWMKRTRIGVQGDEAGKQDRVS</sequence>
<keyword evidence="2" id="KW-1185">Reference proteome</keyword>
<gene>
    <name evidence="1" type="ORF">BINDI_0551</name>
</gene>
<protein>
    <submittedName>
        <fullName evidence="1">Uncharacterized protein</fullName>
    </submittedName>
</protein>
<evidence type="ECO:0000313" key="2">
    <source>
        <dbReference type="Proteomes" id="UP000028569"/>
    </source>
</evidence>
<name>A0A087VTS8_9BIFI</name>
<proteinExistence type="predicted"/>
<evidence type="ECO:0000313" key="1">
    <source>
        <dbReference type="EMBL" id="AIC91830.1"/>
    </source>
</evidence>
<dbReference type="HOGENOM" id="CLU_2951020_0_0_11"/>